<feature type="domain" description="Zn(2)-C6 fungal-type" evidence="7">
    <location>
        <begin position="9"/>
        <end position="37"/>
    </location>
</feature>
<dbReference type="InterPro" id="IPR001138">
    <property type="entry name" value="Zn2Cys6_DnaBD"/>
</dbReference>
<dbReference type="Proteomes" id="UP000515153">
    <property type="component" value="Unplaced"/>
</dbReference>
<dbReference type="RefSeq" id="XP_030985617.1">
    <property type="nucleotide sequence ID" value="XM_031124457.1"/>
</dbReference>
<protein>
    <recommendedName>
        <fullName evidence="7">Zn(2)-C6 fungal-type domain-containing protein</fullName>
    </recommendedName>
</protein>
<name>A0A6P8BEP5_PYRGI</name>
<keyword evidence="6" id="KW-0539">Nucleus</keyword>
<evidence type="ECO:0000256" key="1">
    <source>
        <dbReference type="ARBA" id="ARBA00004123"/>
    </source>
</evidence>
<evidence type="ECO:0000256" key="5">
    <source>
        <dbReference type="ARBA" id="ARBA00023163"/>
    </source>
</evidence>
<dbReference type="GO" id="GO:0000976">
    <property type="term" value="F:transcription cis-regulatory region binding"/>
    <property type="evidence" value="ECO:0007669"/>
    <property type="project" value="TreeGrafter"/>
</dbReference>
<accession>A0A6P8BEP5</accession>
<keyword evidence="2" id="KW-0862">Zinc</keyword>
<dbReference type="PANTHER" id="PTHR37534">
    <property type="entry name" value="TRANSCRIPTIONAL ACTIVATOR PROTEIN UGA3"/>
    <property type="match status" value="1"/>
</dbReference>
<keyword evidence="4" id="KW-0238">DNA-binding</keyword>
<reference evidence="9" key="3">
    <citation type="submission" date="2025-08" db="UniProtKB">
        <authorList>
            <consortium name="RefSeq"/>
        </authorList>
    </citation>
    <scope>IDENTIFICATION</scope>
    <source>
        <strain evidence="9">NI907</strain>
    </source>
</reference>
<reference evidence="9" key="1">
    <citation type="journal article" date="2019" name="Mol. Biol. Evol.">
        <title>Blast fungal genomes show frequent chromosomal changes, gene gains and losses, and effector gene turnover.</title>
        <authorList>
            <person name="Gomez Luciano L.B."/>
            <person name="Jason Tsai I."/>
            <person name="Chuma I."/>
            <person name="Tosa Y."/>
            <person name="Chen Y.H."/>
            <person name="Li J.Y."/>
            <person name="Li M.Y."/>
            <person name="Jade Lu M.Y."/>
            <person name="Nakayashiki H."/>
            <person name="Li W.H."/>
        </authorList>
    </citation>
    <scope>NUCLEOTIDE SEQUENCE</scope>
    <source>
        <strain evidence="9">NI907</strain>
    </source>
</reference>
<dbReference type="GO" id="GO:0000981">
    <property type="term" value="F:DNA-binding transcription factor activity, RNA polymerase II-specific"/>
    <property type="evidence" value="ECO:0007669"/>
    <property type="project" value="InterPro"/>
</dbReference>
<evidence type="ECO:0000259" key="7">
    <source>
        <dbReference type="PROSITE" id="PS50048"/>
    </source>
</evidence>
<evidence type="ECO:0000256" key="3">
    <source>
        <dbReference type="ARBA" id="ARBA00023015"/>
    </source>
</evidence>
<dbReference type="Pfam" id="PF11951">
    <property type="entry name" value="Fungal_trans_2"/>
    <property type="match status" value="1"/>
</dbReference>
<dbReference type="GO" id="GO:0008270">
    <property type="term" value="F:zinc ion binding"/>
    <property type="evidence" value="ECO:0007669"/>
    <property type="project" value="InterPro"/>
</dbReference>
<dbReference type="AlphaFoldDB" id="A0A6P8BEP5"/>
<evidence type="ECO:0000256" key="6">
    <source>
        <dbReference type="ARBA" id="ARBA00023242"/>
    </source>
</evidence>
<dbReference type="Gene3D" id="4.10.240.10">
    <property type="entry name" value="Zn(2)-C6 fungal-type DNA-binding domain"/>
    <property type="match status" value="1"/>
</dbReference>
<organism evidence="8 9">
    <name type="scientific">Pyricularia grisea</name>
    <name type="common">Crabgrass-specific blast fungus</name>
    <name type="synonym">Magnaporthe grisea</name>
    <dbReference type="NCBI Taxonomy" id="148305"/>
    <lineage>
        <taxon>Eukaryota</taxon>
        <taxon>Fungi</taxon>
        <taxon>Dikarya</taxon>
        <taxon>Ascomycota</taxon>
        <taxon>Pezizomycotina</taxon>
        <taxon>Sordariomycetes</taxon>
        <taxon>Sordariomycetidae</taxon>
        <taxon>Magnaporthales</taxon>
        <taxon>Pyriculariaceae</taxon>
        <taxon>Pyricularia</taxon>
    </lineage>
</organism>
<gene>
    <name evidence="9" type="ORF">PgNI_04410</name>
</gene>
<dbReference type="PANTHER" id="PTHR37534:SF39">
    <property type="entry name" value="TRANSCRIPTION FACTOR DOMAIN-CONTAINING PROTEIN"/>
    <property type="match status" value="1"/>
</dbReference>
<dbReference type="SMART" id="SM00066">
    <property type="entry name" value="GAL4"/>
    <property type="match status" value="1"/>
</dbReference>
<evidence type="ECO:0000256" key="4">
    <source>
        <dbReference type="ARBA" id="ARBA00023125"/>
    </source>
</evidence>
<keyword evidence="8" id="KW-1185">Reference proteome</keyword>
<dbReference type="GeneID" id="41959366"/>
<evidence type="ECO:0000256" key="2">
    <source>
        <dbReference type="ARBA" id="ARBA00022833"/>
    </source>
</evidence>
<dbReference type="GO" id="GO:0045944">
    <property type="term" value="P:positive regulation of transcription by RNA polymerase II"/>
    <property type="evidence" value="ECO:0007669"/>
    <property type="project" value="TreeGrafter"/>
</dbReference>
<proteinExistence type="predicted"/>
<comment type="subcellular location">
    <subcellularLocation>
        <location evidence="1">Nucleus</location>
    </subcellularLocation>
</comment>
<dbReference type="Pfam" id="PF00172">
    <property type="entry name" value="Zn_clus"/>
    <property type="match status" value="1"/>
</dbReference>
<dbReference type="SUPFAM" id="SSF57701">
    <property type="entry name" value="Zn2/Cys6 DNA-binding domain"/>
    <property type="match status" value="1"/>
</dbReference>
<reference evidence="9" key="2">
    <citation type="submission" date="2019-10" db="EMBL/GenBank/DDBJ databases">
        <authorList>
            <consortium name="NCBI Genome Project"/>
        </authorList>
    </citation>
    <scope>NUCLEOTIDE SEQUENCE</scope>
    <source>
        <strain evidence="9">NI907</strain>
    </source>
</reference>
<evidence type="ECO:0000313" key="9">
    <source>
        <dbReference type="RefSeq" id="XP_030985617.1"/>
    </source>
</evidence>
<dbReference type="KEGG" id="pgri:PgNI_04410"/>
<dbReference type="GO" id="GO:0005634">
    <property type="term" value="C:nucleus"/>
    <property type="evidence" value="ECO:0007669"/>
    <property type="project" value="UniProtKB-SubCell"/>
</dbReference>
<keyword evidence="3" id="KW-0805">Transcription regulation</keyword>
<evidence type="ECO:0000313" key="8">
    <source>
        <dbReference type="Proteomes" id="UP000515153"/>
    </source>
</evidence>
<sequence length="516" mass="57741">MGQVKINRACGTCRDRRIACDRGVPTCSQCMRSKRECQGYSLRLSWPTVTGDCRRAIVADIRPRSDRAALMKLRPGRLDLVRAGNHDVELHYRLLAASRSKAGARLLLYRRENWPVVPSPAKRPSQMQDWHLLSYFHEVASHTLSTFLSGPEHGLGGILTRIGFADDSPSSQAVLRALLALSSLQRHGPNERAMELKVSAIGALAAAAKIGPNTPAQVLQHVAAGMLLCSYEVNTASCTSEQWLVYISGIKRVLTSGLVEKAVAARDPDWLPLVGWMLYHDSLSRFTLRHWRRDGDAKVPLPLFFSFSQSLPEQEQLLREAAPWAVKPIEWQTEILDIVDKWPAYQRTMSTIERQAYKRRVRRIDEVIRQELVDPKCPATGTEIPPMSSPFIGCWPLYPLSLIIYLHRGTEGMAATCIEDDVSTAFSHLVSKSVCDRQFPLFIIGCEARTDEQRTAVLDLMARSEKLKSSRSVGHVRLLLEAAWAQDDLLAEGRKLDYILKLSGVINLAMIPPSFA</sequence>
<dbReference type="InterPro" id="IPR036864">
    <property type="entry name" value="Zn2-C6_fun-type_DNA-bd_sf"/>
</dbReference>
<dbReference type="PROSITE" id="PS50048">
    <property type="entry name" value="ZN2_CY6_FUNGAL_2"/>
    <property type="match status" value="1"/>
</dbReference>
<dbReference type="PROSITE" id="PS00463">
    <property type="entry name" value="ZN2_CY6_FUNGAL_1"/>
    <property type="match status" value="1"/>
</dbReference>
<keyword evidence="5" id="KW-0804">Transcription</keyword>
<dbReference type="CDD" id="cd00067">
    <property type="entry name" value="GAL4"/>
    <property type="match status" value="1"/>
</dbReference>
<dbReference type="InterPro" id="IPR021858">
    <property type="entry name" value="Fun_TF"/>
</dbReference>